<dbReference type="EMBL" id="CP147920">
    <property type="protein sequence ID" value="XAU15113.1"/>
    <property type="molecule type" value="Genomic_DNA"/>
</dbReference>
<dbReference type="InterPro" id="IPR000887">
    <property type="entry name" value="Aldlse_KDPG_KHG"/>
</dbReference>
<evidence type="ECO:0000256" key="4">
    <source>
        <dbReference type="ARBA" id="ARBA00011233"/>
    </source>
</evidence>
<dbReference type="Proteomes" id="UP001447842">
    <property type="component" value="Chromosome"/>
</dbReference>
<dbReference type="PANTHER" id="PTHR30246">
    <property type="entry name" value="2-KETO-3-DEOXY-6-PHOSPHOGLUCONATE ALDOLASE"/>
    <property type="match status" value="1"/>
</dbReference>
<keyword evidence="6 8" id="KW-0456">Lyase</keyword>
<dbReference type="GO" id="GO:0008675">
    <property type="term" value="F:2-dehydro-3-deoxy-phosphogluconate aldolase activity"/>
    <property type="evidence" value="ECO:0007669"/>
    <property type="project" value="UniProtKB-EC"/>
</dbReference>
<evidence type="ECO:0000256" key="3">
    <source>
        <dbReference type="ARBA" id="ARBA00006906"/>
    </source>
</evidence>
<name>A0ABZ3HBJ5_9BACT</name>
<evidence type="ECO:0000256" key="2">
    <source>
        <dbReference type="ARBA" id="ARBA00004736"/>
    </source>
</evidence>
<proteinExistence type="inferred from homology"/>
<dbReference type="RefSeq" id="WP_345972703.1">
    <property type="nucleotide sequence ID" value="NZ_CP147920.1"/>
</dbReference>
<comment type="similarity">
    <text evidence="3">Belongs to the KHG/KDPG aldolase family.</text>
</comment>
<evidence type="ECO:0000256" key="7">
    <source>
        <dbReference type="ARBA" id="ARBA00023277"/>
    </source>
</evidence>
<dbReference type="EC" id="4.1.2.14" evidence="5"/>
<comment type="subunit">
    <text evidence="4">Homotrimer.</text>
</comment>
<dbReference type="SUPFAM" id="SSF51569">
    <property type="entry name" value="Aldolase"/>
    <property type="match status" value="1"/>
</dbReference>
<gene>
    <name evidence="8" type="primary">eda</name>
    <name evidence="8" type="ORF">WCY31_00070</name>
</gene>
<dbReference type="InterPro" id="IPR013785">
    <property type="entry name" value="Aldolase_TIM"/>
</dbReference>
<dbReference type="CDD" id="cd00452">
    <property type="entry name" value="KDPG_aldolase"/>
    <property type="match status" value="1"/>
</dbReference>
<evidence type="ECO:0000313" key="8">
    <source>
        <dbReference type="EMBL" id="XAU15113.1"/>
    </source>
</evidence>
<dbReference type="PANTHER" id="PTHR30246:SF1">
    <property type="entry name" value="2-DEHYDRO-3-DEOXY-6-PHOSPHOGALACTONATE ALDOLASE-RELATED"/>
    <property type="match status" value="1"/>
</dbReference>
<dbReference type="NCBIfam" id="TIGR01182">
    <property type="entry name" value="eda"/>
    <property type="match status" value="1"/>
</dbReference>
<evidence type="ECO:0000256" key="5">
    <source>
        <dbReference type="ARBA" id="ARBA00013063"/>
    </source>
</evidence>
<keyword evidence="9" id="KW-1185">Reference proteome</keyword>
<comment type="pathway">
    <text evidence="2">Carbohydrate acid metabolism; 2-dehydro-3-deoxy-D-gluconate degradation; D-glyceraldehyde 3-phosphate and pyruvate from 2-dehydro-3-deoxy-D-gluconate: step 2/2.</text>
</comment>
<comment type="catalytic activity">
    <reaction evidence="1">
        <text>2-dehydro-3-deoxy-6-phospho-D-gluconate = D-glyceraldehyde 3-phosphate + pyruvate</text>
        <dbReference type="Rhea" id="RHEA:17089"/>
        <dbReference type="ChEBI" id="CHEBI:15361"/>
        <dbReference type="ChEBI" id="CHEBI:57569"/>
        <dbReference type="ChEBI" id="CHEBI:59776"/>
        <dbReference type="EC" id="4.1.2.14"/>
    </reaction>
</comment>
<keyword evidence="7" id="KW-0119">Carbohydrate metabolism</keyword>
<sequence length="208" mass="20973">MTAAELFTISPVVPVVVLEKAEDAVPLAEALLEGGVGIMEVTLRSDAALASIEAIAKAVPQMRVGAGTVIDANGLLRVREAGGGFSFSPGISPELLETSATEGIAFIPGVATASEVMMAINAGVTGCKLFPATAVGGVELLKGFAGPFPQMRFCPTGGVGLSNMNDFLALPNVSCVGGSWIVPKADVGAGAFGKITALCKEAIAKAQR</sequence>
<dbReference type="Pfam" id="PF01081">
    <property type="entry name" value="Aldolase"/>
    <property type="match status" value="1"/>
</dbReference>
<dbReference type="InterPro" id="IPR031337">
    <property type="entry name" value="KDPG/KHG_AS_1"/>
</dbReference>
<evidence type="ECO:0000256" key="1">
    <source>
        <dbReference type="ARBA" id="ARBA00000654"/>
    </source>
</evidence>
<dbReference type="GO" id="GO:0008700">
    <property type="term" value="F:(R,S)-4-hydroxy-2-oxoglutarate aldolase activity"/>
    <property type="evidence" value="ECO:0007669"/>
    <property type="project" value="UniProtKB-EC"/>
</dbReference>
<organism evidence="8 9">
    <name type="scientific">Sulfurimonas diazotrophicus</name>
    <dbReference type="NCBI Taxonomy" id="3131939"/>
    <lineage>
        <taxon>Bacteria</taxon>
        <taxon>Pseudomonadati</taxon>
        <taxon>Campylobacterota</taxon>
        <taxon>Epsilonproteobacteria</taxon>
        <taxon>Campylobacterales</taxon>
        <taxon>Sulfurimonadaceae</taxon>
        <taxon>Sulfurimonas</taxon>
    </lineage>
</organism>
<accession>A0ABZ3HBJ5</accession>
<protein>
    <recommendedName>
        <fullName evidence="5">2-dehydro-3-deoxy-phosphogluconate aldolase</fullName>
        <ecNumber evidence="5">4.1.2.14</ecNumber>
    </recommendedName>
</protein>
<evidence type="ECO:0000313" key="9">
    <source>
        <dbReference type="Proteomes" id="UP001447842"/>
    </source>
</evidence>
<dbReference type="NCBIfam" id="NF004325">
    <property type="entry name" value="PRK05718.1"/>
    <property type="match status" value="1"/>
</dbReference>
<dbReference type="PROSITE" id="PS00159">
    <property type="entry name" value="ALDOLASE_KDPG_KHG_1"/>
    <property type="match status" value="1"/>
</dbReference>
<evidence type="ECO:0000256" key="6">
    <source>
        <dbReference type="ARBA" id="ARBA00023239"/>
    </source>
</evidence>
<dbReference type="Gene3D" id="3.20.20.70">
    <property type="entry name" value="Aldolase class I"/>
    <property type="match status" value="1"/>
</dbReference>
<reference evidence="8 9" key="1">
    <citation type="submission" date="2024-03" db="EMBL/GenBank/DDBJ databases">
        <title>Sulfurimonas sp. HSL3-1.</title>
        <authorList>
            <person name="Wang S."/>
        </authorList>
    </citation>
    <scope>NUCLEOTIDE SEQUENCE [LARGE SCALE GENOMIC DNA]</scope>
    <source>
        <strain evidence="8 9">HSL3-1</strain>
    </source>
</reference>